<keyword evidence="2" id="KW-1185">Reference proteome</keyword>
<gene>
    <name evidence="1" type="ORF">JCM19231_5294</name>
</gene>
<accession>A0A0B8NLD9</accession>
<dbReference type="AlphaFoldDB" id="A0A0B8NLD9"/>
<comment type="caution">
    <text evidence="1">The sequence shown here is derived from an EMBL/GenBank/DDBJ whole genome shotgun (WGS) entry which is preliminary data.</text>
</comment>
<name>A0A0B8NLD9_9VIBR</name>
<protein>
    <submittedName>
        <fullName evidence="1">ATPase</fullName>
    </submittedName>
</protein>
<reference evidence="1 2" key="1">
    <citation type="submission" date="2015-01" db="EMBL/GenBank/DDBJ databases">
        <title>Vibrio sp. C1 JCM 19231 whole genome shotgun sequence.</title>
        <authorList>
            <person name="Sawabe T."/>
            <person name="Meirelles P."/>
            <person name="Feng G."/>
            <person name="Sayaka M."/>
            <person name="Hattori M."/>
            <person name="Ohkuma M."/>
        </authorList>
    </citation>
    <scope>NUCLEOTIDE SEQUENCE [LARGE SCALE GENOMIC DNA]</scope>
    <source>
        <strain evidence="2">JCM 19231</strain>
    </source>
</reference>
<proteinExistence type="predicted"/>
<dbReference type="InterPro" id="IPR021242">
    <property type="entry name" value="DUF2799"/>
</dbReference>
<dbReference type="Proteomes" id="UP000031671">
    <property type="component" value="Unassembled WGS sequence"/>
</dbReference>
<reference evidence="1 2" key="2">
    <citation type="submission" date="2015-01" db="EMBL/GenBank/DDBJ databases">
        <authorList>
            <consortium name="NBRP consortium"/>
            <person name="Sawabe T."/>
            <person name="Meirelles P."/>
            <person name="Feng G."/>
            <person name="Sayaka M."/>
            <person name="Hattori M."/>
            <person name="Ohkuma M."/>
        </authorList>
    </citation>
    <scope>NUCLEOTIDE SEQUENCE [LARGE SCALE GENOMIC DNA]</scope>
    <source>
        <strain evidence="2">JCM 19231</strain>
    </source>
</reference>
<dbReference type="Pfam" id="PF10973">
    <property type="entry name" value="DUF2799"/>
    <property type="match status" value="1"/>
</dbReference>
<evidence type="ECO:0000313" key="1">
    <source>
        <dbReference type="EMBL" id="GAM55520.1"/>
    </source>
</evidence>
<dbReference type="EMBL" id="BBRZ01000015">
    <property type="protein sequence ID" value="GAM55520.1"/>
    <property type="molecule type" value="Genomic_DNA"/>
</dbReference>
<sequence>MSLISNLERGGSISKYAKHGLLLGLVVTTMAGCASMSPEECKAANWHQVGYQDGQQGENPQIVNDYTEDCAEAKVVVDRIEWTKGFHEALRSTAIQAMATKLGSKAANTMVFVKTLSS</sequence>
<organism evidence="1 2">
    <name type="scientific">Vibrio ishigakensis</name>
    <dbReference type="NCBI Taxonomy" id="1481914"/>
    <lineage>
        <taxon>Bacteria</taxon>
        <taxon>Pseudomonadati</taxon>
        <taxon>Pseudomonadota</taxon>
        <taxon>Gammaproteobacteria</taxon>
        <taxon>Vibrionales</taxon>
        <taxon>Vibrionaceae</taxon>
        <taxon>Vibrio</taxon>
    </lineage>
</organism>
<evidence type="ECO:0000313" key="2">
    <source>
        <dbReference type="Proteomes" id="UP000031671"/>
    </source>
</evidence>